<protein>
    <recommendedName>
        <fullName evidence="8">3'(2'),5'-bisphosphate nucleotidase 1</fullName>
        <ecNumber evidence="15">3.1.3.57</ecNumber>
        <ecNumber evidence="3">3.1.3.7</ecNumber>
    </recommendedName>
    <alternativeName>
        <fullName evidence="16">3'-phosphoadenosine 5'-phosphate phosphatase</fullName>
    </alternativeName>
    <alternativeName>
        <fullName evidence="9">Bisphosphate 3'-nucleotidase 1</fullName>
    </alternativeName>
    <alternativeName>
        <fullName evidence="17">Inositol-polyphosphate 1-phosphatase</fullName>
    </alternativeName>
</protein>
<dbReference type="FunFam" id="3.40.190.80:FF:000006">
    <property type="entry name" value="Bisphosphate nucleotidase 1"/>
    <property type="match status" value="1"/>
</dbReference>
<evidence type="ECO:0000256" key="15">
    <source>
        <dbReference type="ARBA" id="ARBA00044519"/>
    </source>
</evidence>
<evidence type="ECO:0000256" key="17">
    <source>
        <dbReference type="ARBA" id="ARBA00044554"/>
    </source>
</evidence>
<dbReference type="InterPro" id="IPR000760">
    <property type="entry name" value="Inositol_monophosphatase-like"/>
</dbReference>
<organism evidence="19 20">
    <name type="scientific">Acrobeloides nanus</name>
    <dbReference type="NCBI Taxonomy" id="290746"/>
    <lineage>
        <taxon>Eukaryota</taxon>
        <taxon>Metazoa</taxon>
        <taxon>Ecdysozoa</taxon>
        <taxon>Nematoda</taxon>
        <taxon>Chromadorea</taxon>
        <taxon>Rhabditida</taxon>
        <taxon>Tylenchina</taxon>
        <taxon>Cephalobomorpha</taxon>
        <taxon>Cephaloboidea</taxon>
        <taxon>Cephalobidae</taxon>
        <taxon>Acrobeloides</taxon>
    </lineage>
</organism>
<evidence type="ECO:0000256" key="8">
    <source>
        <dbReference type="ARBA" id="ARBA00040342"/>
    </source>
</evidence>
<accession>A0A914CJZ3</accession>
<dbReference type="PANTHER" id="PTHR43028:SF5">
    <property type="entry name" value="3'(2'),5'-BISPHOSPHATE NUCLEOTIDASE 1"/>
    <property type="match status" value="1"/>
</dbReference>
<dbReference type="Gene3D" id="3.30.540.10">
    <property type="entry name" value="Fructose-1,6-Bisphosphatase, subunit A, domain 1"/>
    <property type="match status" value="1"/>
</dbReference>
<keyword evidence="19" id="KW-1185">Reference proteome</keyword>
<feature type="binding site" evidence="18">
    <location>
        <position position="89"/>
    </location>
    <ligand>
        <name>Mg(2+)</name>
        <dbReference type="ChEBI" id="CHEBI:18420"/>
        <label>1</label>
        <note>catalytic</note>
    </ligand>
</feature>
<comment type="cofactor">
    <cofactor evidence="1 18">
        <name>Mg(2+)</name>
        <dbReference type="ChEBI" id="CHEBI:18420"/>
    </cofactor>
</comment>
<dbReference type="GO" id="GO:0005737">
    <property type="term" value="C:cytoplasm"/>
    <property type="evidence" value="ECO:0007669"/>
    <property type="project" value="UniProtKB-ARBA"/>
</dbReference>
<comment type="similarity">
    <text evidence="2">Belongs to the inositol monophosphatase superfamily.</text>
</comment>
<dbReference type="WBParaSite" id="ACRNAN_scaffold11590.g17322.t1">
    <property type="protein sequence ID" value="ACRNAN_scaffold11590.g17322.t1"/>
    <property type="gene ID" value="ACRNAN_scaffold11590.g17322"/>
</dbReference>
<name>A0A914CJZ3_9BILA</name>
<dbReference type="FunFam" id="3.30.540.10:FF:000012">
    <property type="entry name" value="Blast:Putative inositol monophosphatase 3"/>
    <property type="match status" value="1"/>
</dbReference>
<evidence type="ECO:0000256" key="9">
    <source>
        <dbReference type="ARBA" id="ARBA00041815"/>
    </source>
</evidence>
<evidence type="ECO:0000256" key="18">
    <source>
        <dbReference type="PIRSR" id="PIRSR600760-2"/>
    </source>
</evidence>
<dbReference type="GO" id="GO:0046872">
    <property type="term" value="F:metal ion binding"/>
    <property type="evidence" value="ECO:0007669"/>
    <property type="project" value="UniProtKB-KW"/>
</dbReference>
<sequence>MSSGELNEVDKGKDGKVDLQTEADRRAQYCIVKSLEQKFTNRLKVIGEEEITSEAPLELSLSPEVLKIDGQCPEFLRSIKEEDVVVWVDPLDGTSEFAQAAKTKSPLLSQVTVLIGISYKGEAVAGVIHQPYYKDKGRTIWGIVGVGTYGIEIAPADDKRVVVTTRSHPTPLVNSVLDTLKSQGLLTEVDRVGGAGYKVLRCLEGAAAYVFASAGCKKWDTAAPEAILKATGGHLTDISGRTLCYNADVQRLNSGGVLATAFWVNHQEYVNAIPEEAKNALPEFSPKK</sequence>
<dbReference type="Gene3D" id="3.40.190.80">
    <property type="match status" value="1"/>
</dbReference>
<feature type="binding site" evidence="18">
    <location>
        <position position="220"/>
    </location>
    <ligand>
        <name>Mg(2+)</name>
        <dbReference type="ChEBI" id="CHEBI:18420"/>
        <label>2</label>
    </ligand>
</feature>
<evidence type="ECO:0000256" key="3">
    <source>
        <dbReference type="ARBA" id="ARBA00012633"/>
    </source>
</evidence>
<dbReference type="InterPro" id="IPR050725">
    <property type="entry name" value="CysQ/Inositol_MonoPase"/>
</dbReference>
<feature type="binding site" evidence="18">
    <location>
        <position position="92"/>
    </location>
    <ligand>
        <name>Mg(2+)</name>
        <dbReference type="ChEBI" id="CHEBI:18420"/>
        <label>1</label>
        <note>catalytic</note>
    </ligand>
</feature>
<dbReference type="Proteomes" id="UP000887540">
    <property type="component" value="Unplaced"/>
</dbReference>
<evidence type="ECO:0000256" key="5">
    <source>
        <dbReference type="ARBA" id="ARBA00022723"/>
    </source>
</evidence>
<evidence type="ECO:0000256" key="10">
    <source>
        <dbReference type="ARBA" id="ARBA00044465"/>
    </source>
</evidence>
<evidence type="ECO:0000313" key="19">
    <source>
        <dbReference type="Proteomes" id="UP000887540"/>
    </source>
</evidence>
<comment type="catalytic activity">
    <reaction evidence="12">
        <text>1D-myo-inositol 1,4-bisphosphate + H2O = 1D-myo-inositol 4-phosphate + phosphate</text>
        <dbReference type="Rhea" id="RHEA:15553"/>
        <dbReference type="ChEBI" id="CHEBI:15377"/>
        <dbReference type="ChEBI" id="CHEBI:43474"/>
        <dbReference type="ChEBI" id="CHEBI:58282"/>
        <dbReference type="ChEBI" id="CHEBI:58469"/>
        <dbReference type="EC" id="3.1.3.57"/>
    </reaction>
    <physiologicalReaction direction="left-to-right" evidence="12">
        <dbReference type="Rhea" id="RHEA:15554"/>
    </physiologicalReaction>
</comment>
<dbReference type="InterPro" id="IPR020550">
    <property type="entry name" value="Inositol_monophosphatase_CS"/>
</dbReference>
<evidence type="ECO:0000256" key="4">
    <source>
        <dbReference type="ARBA" id="ARBA00022671"/>
    </source>
</evidence>
<feature type="binding site" evidence="18">
    <location>
        <position position="48"/>
    </location>
    <ligand>
        <name>Mg(2+)</name>
        <dbReference type="ChEBI" id="CHEBI:18420"/>
        <label>1</label>
        <note>catalytic</note>
    </ligand>
</feature>
<evidence type="ECO:0000256" key="1">
    <source>
        <dbReference type="ARBA" id="ARBA00001946"/>
    </source>
</evidence>
<dbReference type="EC" id="3.1.3.7" evidence="3"/>
<evidence type="ECO:0000313" key="20">
    <source>
        <dbReference type="WBParaSite" id="ACRNAN_scaffold11590.g17322.t1"/>
    </source>
</evidence>
<dbReference type="PRINTS" id="PR00377">
    <property type="entry name" value="IMPHPHTASES"/>
</dbReference>
<dbReference type="PANTHER" id="PTHR43028">
    <property type="entry name" value="3'(2'),5'-BISPHOSPHATE NUCLEOTIDASE 1"/>
    <property type="match status" value="1"/>
</dbReference>
<dbReference type="GO" id="GO:0004441">
    <property type="term" value="F:inositol-1,4-bisphosphate 1-phosphatase activity"/>
    <property type="evidence" value="ECO:0007669"/>
    <property type="project" value="UniProtKB-EC"/>
</dbReference>
<dbReference type="PROSITE" id="PS00630">
    <property type="entry name" value="IMP_2"/>
    <property type="match status" value="1"/>
</dbReference>
<evidence type="ECO:0000256" key="13">
    <source>
        <dbReference type="ARBA" id="ARBA00044479"/>
    </source>
</evidence>
<evidence type="ECO:0000256" key="2">
    <source>
        <dbReference type="ARBA" id="ARBA00009759"/>
    </source>
</evidence>
<comment type="catalytic activity">
    <reaction evidence="11">
        <text>adenosine 2',5'-bisphosphate + H2O = AMP + phosphate</text>
        <dbReference type="Rhea" id="RHEA:77643"/>
        <dbReference type="ChEBI" id="CHEBI:15377"/>
        <dbReference type="ChEBI" id="CHEBI:43474"/>
        <dbReference type="ChEBI" id="CHEBI:194156"/>
        <dbReference type="ChEBI" id="CHEBI:456215"/>
        <dbReference type="EC" id="3.1.3.7"/>
    </reaction>
    <physiologicalReaction direction="left-to-right" evidence="11">
        <dbReference type="Rhea" id="RHEA:77644"/>
    </physiologicalReaction>
</comment>
<dbReference type="EC" id="3.1.3.57" evidence="15"/>
<keyword evidence="6" id="KW-0378">Hydrolase</keyword>
<proteinExistence type="inferred from homology"/>
<dbReference type="AlphaFoldDB" id="A0A914CJZ3"/>
<keyword evidence="4" id="KW-0452">Lithium</keyword>
<keyword evidence="5 18" id="KW-0479">Metal-binding</keyword>
<evidence type="ECO:0000256" key="7">
    <source>
        <dbReference type="ARBA" id="ARBA00022842"/>
    </source>
</evidence>
<comment type="catalytic activity">
    <reaction evidence="10">
        <text>1D-myo-inositol 1,3,4-trisphosphate + H2O = 1D-myo-inositol 3,4-bisphosphate + phosphate</text>
        <dbReference type="Rhea" id="RHEA:70319"/>
        <dbReference type="ChEBI" id="CHEBI:15377"/>
        <dbReference type="ChEBI" id="CHEBI:43474"/>
        <dbReference type="ChEBI" id="CHEBI:58414"/>
        <dbReference type="ChEBI" id="CHEBI:83241"/>
    </reaction>
    <physiologicalReaction direction="left-to-right" evidence="10">
        <dbReference type="Rhea" id="RHEA:70320"/>
    </physiologicalReaction>
</comment>
<dbReference type="Pfam" id="PF00459">
    <property type="entry name" value="Inositol_P"/>
    <property type="match status" value="1"/>
</dbReference>
<comment type="catalytic activity">
    <reaction evidence="13">
        <text>adenosine 3',5'-bisphosphate + H2O = AMP + phosphate</text>
        <dbReference type="Rhea" id="RHEA:10040"/>
        <dbReference type="ChEBI" id="CHEBI:15377"/>
        <dbReference type="ChEBI" id="CHEBI:43474"/>
        <dbReference type="ChEBI" id="CHEBI:58343"/>
        <dbReference type="ChEBI" id="CHEBI:456215"/>
        <dbReference type="EC" id="3.1.3.7"/>
    </reaction>
    <physiologicalReaction direction="left-to-right" evidence="13">
        <dbReference type="Rhea" id="RHEA:10041"/>
    </physiologicalReaction>
</comment>
<evidence type="ECO:0000256" key="11">
    <source>
        <dbReference type="ARBA" id="ARBA00044466"/>
    </source>
</evidence>
<evidence type="ECO:0000256" key="12">
    <source>
        <dbReference type="ARBA" id="ARBA00044478"/>
    </source>
</evidence>
<evidence type="ECO:0000256" key="6">
    <source>
        <dbReference type="ARBA" id="ARBA00022801"/>
    </source>
</evidence>
<evidence type="ECO:0000256" key="14">
    <source>
        <dbReference type="ARBA" id="ARBA00044484"/>
    </source>
</evidence>
<evidence type="ECO:0000256" key="16">
    <source>
        <dbReference type="ARBA" id="ARBA00044544"/>
    </source>
</evidence>
<keyword evidence="7 18" id="KW-0460">Magnesium</keyword>
<dbReference type="GO" id="GO:0008441">
    <property type="term" value="F:3'(2'),5'-bisphosphate nucleotidase activity"/>
    <property type="evidence" value="ECO:0007669"/>
    <property type="project" value="UniProtKB-EC"/>
</dbReference>
<reference evidence="20" key="1">
    <citation type="submission" date="2022-11" db="UniProtKB">
        <authorList>
            <consortium name="WormBaseParasite"/>
        </authorList>
    </citation>
    <scope>IDENTIFICATION</scope>
</reference>
<dbReference type="GO" id="GO:0046854">
    <property type="term" value="P:phosphatidylinositol phosphate biosynthetic process"/>
    <property type="evidence" value="ECO:0007669"/>
    <property type="project" value="InterPro"/>
</dbReference>
<dbReference type="SUPFAM" id="SSF56655">
    <property type="entry name" value="Carbohydrate phosphatase"/>
    <property type="match status" value="1"/>
</dbReference>
<feature type="binding site" evidence="18">
    <location>
        <position position="91"/>
    </location>
    <ligand>
        <name>Mg(2+)</name>
        <dbReference type="ChEBI" id="CHEBI:18420"/>
        <label>1</label>
        <note>catalytic</note>
    </ligand>
</feature>
<comment type="catalytic activity">
    <reaction evidence="14">
        <text>3'-phosphoadenylyl sulfate + H2O = adenosine 5'-phosphosulfate + phosphate</text>
        <dbReference type="Rhea" id="RHEA:77639"/>
        <dbReference type="ChEBI" id="CHEBI:15377"/>
        <dbReference type="ChEBI" id="CHEBI:43474"/>
        <dbReference type="ChEBI" id="CHEBI:58243"/>
        <dbReference type="ChEBI" id="CHEBI:58339"/>
        <dbReference type="EC" id="3.1.3.7"/>
    </reaction>
    <physiologicalReaction direction="left-to-right" evidence="14">
        <dbReference type="Rhea" id="RHEA:77640"/>
    </physiologicalReaction>
</comment>